<dbReference type="GO" id="GO:0009103">
    <property type="term" value="P:lipopolysaccharide biosynthetic process"/>
    <property type="evidence" value="ECO:0007669"/>
    <property type="project" value="UniProtKB-ARBA"/>
</dbReference>
<dbReference type="Pfam" id="PF13231">
    <property type="entry name" value="PMT_2"/>
    <property type="match status" value="1"/>
</dbReference>
<evidence type="ECO:0000313" key="11">
    <source>
        <dbReference type="Proteomes" id="UP000178385"/>
    </source>
</evidence>
<keyword evidence="4" id="KW-0808">Transferase</keyword>
<gene>
    <name evidence="10" type="ORF">A2840_02500</name>
</gene>
<keyword evidence="3" id="KW-0328">Glycosyltransferase</keyword>
<feature type="transmembrane region" description="Helical" evidence="8">
    <location>
        <begin position="338"/>
        <end position="355"/>
    </location>
</feature>
<dbReference type="PANTHER" id="PTHR33908:SF3">
    <property type="entry name" value="UNDECAPRENYL PHOSPHATE-ALPHA-4-AMINO-4-DEOXY-L-ARABINOSE ARABINOSYL TRANSFERASE"/>
    <property type="match status" value="1"/>
</dbReference>
<evidence type="ECO:0000256" key="7">
    <source>
        <dbReference type="ARBA" id="ARBA00023136"/>
    </source>
</evidence>
<feature type="transmembrane region" description="Helical" evidence="8">
    <location>
        <begin position="211"/>
        <end position="230"/>
    </location>
</feature>
<comment type="caution">
    <text evidence="10">The sequence shown here is derived from an EMBL/GenBank/DDBJ whole genome shotgun (WGS) entry which is preliminary data.</text>
</comment>
<keyword evidence="2" id="KW-1003">Cell membrane</keyword>
<feature type="transmembrane region" description="Helical" evidence="8">
    <location>
        <begin position="89"/>
        <end position="109"/>
    </location>
</feature>
<dbReference type="InterPro" id="IPR050297">
    <property type="entry name" value="LipidA_mod_glycosyltrf_83"/>
</dbReference>
<proteinExistence type="predicted"/>
<evidence type="ECO:0000256" key="8">
    <source>
        <dbReference type="SAM" id="Phobius"/>
    </source>
</evidence>
<dbReference type="AlphaFoldDB" id="A0A1G1Y2Y6"/>
<accession>A0A1G1Y2Y6</accession>
<feature type="domain" description="Glycosyltransferase RgtA/B/C/D-like" evidence="9">
    <location>
        <begin position="71"/>
        <end position="223"/>
    </location>
</feature>
<feature type="transmembrane region" description="Helical" evidence="8">
    <location>
        <begin position="367"/>
        <end position="387"/>
    </location>
</feature>
<feature type="transmembrane region" description="Helical" evidence="8">
    <location>
        <begin position="145"/>
        <end position="163"/>
    </location>
</feature>
<evidence type="ECO:0000256" key="6">
    <source>
        <dbReference type="ARBA" id="ARBA00022989"/>
    </source>
</evidence>
<dbReference type="GO" id="GO:0010041">
    <property type="term" value="P:response to iron(III) ion"/>
    <property type="evidence" value="ECO:0007669"/>
    <property type="project" value="TreeGrafter"/>
</dbReference>
<evidence type="ECO:0000256" key="3">
    <source>
        <dbReference type="ARBA" id="ARBA00022676"/>
    </source>
</evidence>
<name>A0A1G1Y2Y6_9BACT</name>
<keyword evidence="6 8" id="KW-1133">Transmembrane helix</keyword>
<keyword evidence="7 8" id="KW-0472">Membrane</keyword>
<organism evidence="10 11">
    <name type="scientific">Candidatus Buchananbacteria bacterium RIFCSPHIGHO2_01_FULL_47_11b</name>
    <dbReference type="NCBI Taxonomy" id="1797537"/>
    <lineage>
        <taxon>Bacteria</taxon>
        <taxon>Candidatus Buchananiibacteriota</taxon>
    </lineage>
</organism>
<evidence type="ECO:0000313" key="10">
    <source>
        <dbReference type="EMBL" id="OGY46186.1"/>
    </source>
</evidence>
<evidence type="ECO:0000256" key="2">
    <source>
        <dbReference type="ARBA" id="ARBA00022475"/>
    </source>
</evidence>
<dbReference type="EMBL" id="MHIG01000035">
    <property type="protein sequence ID" value="OGY46186.1"/>
    <property type="molecule type" value="Genomic_DNA"/>
</dbReference>
<comment type="subcellular location">
    <subcellularLocation>
        <location evidence="1">Cell membrane</location>
        <topology evidence="1">Multi-pass membrane protein</topology>
    </subcellularLocation>
</comment>
<evidence type="ECO:0000256" key="4">
    <source>
        <dbReference type="ARBA" id="ARBA00022679"/>
    </source>
</evidence>
<evidence type="ECO:0000256" key="1">
    <source>
        <dbReference type="ARBA" id="ARBA00004651"/>
    </source>
</evidence>
<keyword evidence="5 8" id="KW-0812">Transmembrane</keyword>
<evidence type="ECO:0000259" key="9">
    <source>
        <dbReference type="Pfam" id="PF13231"/>
    </source>
</evidence>
<feature type="transmembrane region" description="Helical" evidence="8">
    <location>
        <begin position="170"/>
        <end position="191"/>
    </location>
</feature>
<dbReference type="Proteomes" id="UP000178385">
    <property type="component" value="Unassembled WGS sequence"/>
</dbReference>
<dbReference type="GO" id="GO:0016763">
    <property type="term" value="F:pentosyltransferase activity"/>
    <property type="evidence" value="ECO:0007669"/>
    <property type="project" value="TreeGrafter"/>
</dbReference>
<dbReference type="PANTHER" id="PTHR33908">
    <property type="entry name" value="MANNOSYLTRANSFERASE YKCB-RELATED"/>
    <property type="match status" value="1"/>
</dbReference>
<dbReference type="InterPro" id="IPR038731">
    <property type="entry name" value="RgtA/B/C-like"/>
</dbReference>
<evidence type="ECO:0000256" key="5">
    <source>
        <dbReference type="ARBA" id="ARBA00022692"/>
    </source>
</evidence>
<reference evidence="10 11" key="1">
    <citation type="journal article" date="2016" name="Nat. Commun.">
        <title>Thousands of microbial genomes shed light on interconnected biogeochemical processes in an aquifer system.</title>
        <authorList>
            <person name="Anantharaman K."/>
            <person name="Brown C.T."/>
            <person name="Hug L.A."/>
            <person name="Sharon I."/>
            <person name="Castelle C.J."/>
            <person name="Probst A.J."/>
            <person name="Thomas B.C."/>
            <person name="Singh A."/>
            <person name="Wilkins M.J."/>
            <person name="Karaoz U."/>
            <person name="Brodie E.L."/>
            <person name="Williams K.H."/>
            <person name="Hubbard S.S."/>
            <person name="Banfield J.F."/>
        </authorList>
    </citation>
    <scope>NUCLEOTIDE SEQUENCE [LARGE SCALE GENOMIC DNA]</scope>
</reference>
<feature type="transmembrane region" description="Helical" evidence="8">
    <location>
        <begin position="394"/>
        <end position="412"/>
    </location>
</feature>
<feature type="transmembrane region" description="Helical" evidence="8">
    <location>
        <begin position="121"/>
        <end position="139"/>
    </location>
</feature>
<feature type="transmembrane region" description="Helical" evidence="8">
    <location>
        <begin position="312"/>
        <end position="331"/>
    </location>
</feature>
<protein>
    <recommendedName>
        <fullName evidence="9">Glycosyltransferase RgtA/B/C/D-like domain-containing protein</fullName>
    </recommendedName>
</protein>
<dbReference type="GO" id="GO:0005886">
    <property type="term" value="C:plasma membrane"/>
    <property type="evidence" value="ECO:0007669"/>
    <property type="project" value="UniProtKB-SubCell"/>
</dbReference>
<sequence length="534" mass="60403">MKKLHVLIFCVILLIAAALRLYKLGTIPISMYIDEIAIGVDAKSIAQTGRDMHGHSWLTPMFLSYGDYKLPVYIWMAAASVKIFGATEFAVRLPSAVAGVLTVFLIYFISVELFEKRKDRVWIGLASAAVTAVLPWSVLFSRTGFEGHVGQMFLLLSILFALYARKRPLFMAWSAIVGALAVYTYFSVRFVFPVVLLASFIVSAKKFESKYIFRGVLGLVVFFLLLVPLVRSPYYAPSNAFRLSASSILDNTQRVVYSNVLRAQDHEAWYSRIFHHRELYFLKDLITHYAAHFDLSYLFISGDVNLRHSTGKTGVMLITFAPLFFAGLYVCARKEQKIGIFLAVWYLIALLPASVPNEVPHALRSINGLSVVALLCGLGTVELYAFFNKKHFGKIILGILVLAILSNIFVFLHDYTAHYPTRSADAWSYGKRQIAQFIEKEKTSRDHIIVAVDDSIYLWVLFYGNYDFTAVQRMPFTDNRLKRIDTIEFRGLAAGDGALKKTLIIGLSDEMHQDVGFYPIPTINSQRYVYRSQP</sequence>